<evidence type="ECO:0000256" key="1">
    <source>
        <dbReference type="ARBA" id="ARBA00004173"/>
    </source>
</evidence>
<reference evidence="13" key="1">
    <citation type="submission" date="2016-03" db="EMBL/GenBank/DDBJ databases">
        <title>Gut transcriptome analysis on engorged females of Ornithodoros mimon (Acari: Argasidae) and phylogenetic inferences of soft ticks.</title>
        <authorList>
            <person name="Landulfo G.A."/>
            <person name="Giovanni D."/>
            <person name="Carvalho E."/>
            <person name="Junqueira-de-Azevedo I."/>
            <person name="Patane J."/>
            <person name="Mendoca R."/>
            <person name="Barros-Battesti D."/>
        </authorList>
    </citation>
    <scope>NUCLEOTIDE SEQUENCE</scope>
    <source>
        <strain evidence="13">Females</strain>
        <tissue evidence="13">Gut</tissue>
    </source>
</reference>
<protein>
    <recommendedName>
        <fullName evidence="3">[acyl-carrier-protein] S-malonyltransferase</fullName>
        <ecNumber evidence="3">2.3.1.39</ecNumber>
    </recommendedName>
    <alternativeName>
        <fullName evidence="12">[Acyl-carrier-protein] malonyltransferase</fullName>
    </alternativeName>
</protein>
<keyword evidence="6" id="KW-0276">Fatty acid metabolism</keyword>
<comment type="similarity">
    <text evidence="11">Belongs to the type II malonyltransferase family.</text>
</comment>
<dbReference type="Gene3D" id="3.30.70.250">
    <property type="entry name" value="Malonyl-CoA ACP transacylase, ACP-binding"/>
    <property type="match status" value="1"/>
</dbReference>
<evidence type="ECO:0000256" key="3">
    <source>
        <dbReference type="ARBA" id="ARBA00013258"/>
    </source>
</evidence>
<keyword evidence="9" id="KW-0496">Mitochondrion</keyword>
<dbReference type="GO" id="GO:0006633">
    <property type="term" value="P:fatty acid biosynthetic process"/>
    <property type="evidence" value="ECO:0007669"/>
    <property type="project" value="UniProtKB-KW"/>
</dbReference>
<keyword evidence="4" id="KW-0444">Lipid biosynthesis</keyword>
<dbReference type="AlphaFoldDB" id="A0A147B8T5"/>
<evidence type="ECO:0000256" key="7">
    <source>
        <dbReference type="ARBA" id="ARBA00022946"/>
    </source>
</evidence>
<evidence type="ECO:0000256" key="4">
    <source>
        <dbReference type="ARBA" id="ARBA00022516"/>
    </source>
</evidence>
<sequence length="190" mass="20960">MMTVFLLPTAKPNYICHLAREWCIRKGKEKPVCSVANYLFANCKVVAGHDEALHFIETNARDLGIKKYKRLEVSGAFHTNLMAPAQKALAKALRAIHIDPPALLHTATWMVRLTGTTRTRSGADSNSSSCILSNGNSSCTTSMRGTSGKRTRGHLSVDREVPCVPCSRWSTGRRGTFRKVWTSEEVAIAQ</sequence>
<dbReference type="EMBL" id="GEIB01000840">
    <property type="protein sequence ID" value="JAR87177.1"/>
    <property type="molecule type" value="Transcribed_RNA"/>
</dbReference>
<comment type="subcellular location">
    <subcellularLocation>
        <location evidence="1">Mitochondrion</location>
    </subcellularLocation>
</comment>
<dbReference type="InterPro" id="IPR052760">
    <property type="entry name" value="Mitochondrial_malonyltrans"/>
</dbReference>
<dbReference type="PANTHER" id="PTHR47170">
    <property type="entry name" value="MALONYL-COA ACP TRANSACYLASE, ACP-BINDING"/>
    <property type="match status" value="1"/>
</dbReference>
<keyword evidence="7" id="KW-0809">Transit peptide</keyword>
<dbReference type="SUPFAM" id="SSF52151">
    <property type="entry name" value="FabD/lysophospholipase-like"/>
    <property type="match status" value="1"/>
</dbReference>
<proteinExistence type="inferred from homology"/>
<keyword evidence="5" id="KW-0808">Transferase</keyword>
<comment type="pathway">
    <text evidence="2">Lipid metabolism; fatty acid biosynthesis.</text>
</comment>
<evidence type="ECO:0000256" key="10">
    <source>
        <dbReference type="ARBA" id="ARBA00023160"/>
    </source>
</evidence>
<dbReference type="GO" id="GO:0005739">
    <property type="term" value="C:mitochondrion"/>
    <property type="evidence" value="ECO:0007669"/>
    <property type="project" value="UniProtKB-SubCell"/>
</dbReference>
<evidence type="ECO:0000256" key="6">
    <source>
        <dbReference type="ARBA" id="ARBA00022832"/>
    </source>
</evidence>
<dbReference type="GO" id="GO:0004314">
    <property type="term" value="F:[acyl-carrier-protein] S-malonyltransferase activity"/>
    <property type="evidence" value="ECO:0007669"/>
    <property type="project" value="UniProtKB-EC"/>
</dbReference>
<evidence type="ECO:0000256" key="12">
    <source>
        <dbReference type="ARBA" id="ARBA00077751"/>
    </source>
</evidence>
<dbReference type="FunFam" id="3.30.70.250:FF:000005">
    <property type="entry name" value="Malonyl-CoA-acyl carrier protein transacylase, mitochondrial"/>
    <property type="match status" value="1"/>
</dbReference>
<evidence type="ECO:0000256" key="5">
    <source>
        <dbReference type="ARBA" id="ARBA00022679"/>
    </source>
</evidence>
<accession>A0A147B8T5</accession>
<evidence type="ECO:0000256" key="8">
    <source>
        <dbReference type="ARBA" id="ARBA00023098"/>
    </source>
</evidence>
<evidence type="ECO:0000256" key="11">
    <source>
        <dbReference type="ARBA" id="ARBA00061523"/>
    </source>
</evidence>
<keyword evidence="8" id="KW-0443">Lipid metabolism</keyword>
<name>A0A147B8T5_9ACAR</name>
<evidence type="ECO:0000256" key="2">
    <source>
        <dbReference type="ARBA" id="ARBA00005194"/>
    </source>
</evidence>
<evidence type="ECO:0000313" key="13">
    <source>
        <dbReference type="EMBL" id="JAR87177.1"/>
    </source>
</evidence>
<dbReference type="InterPro" id="IPR016035">
    <property type="entry name" value="Acyl_Trfase/lysoPLipase"/>
</dbReference>
<evidence type="ECO:0000256" key="9">
    <source>
        <dbReference type="ARBA" id="ARBA00023128"/>
    </source>
</evidence>
<dbReference type="EC" id="2.3.1.39" evidence="3"/>
<organism evidence="13">
    <name type="scientific">Alectorobius mimon</name>
    <dbReference type="NCBI Taxonomy" id="360319"/>
    <lineage>
        <taxon>Eukaryota</taxon>
        <taxon>Metazoa</taxon>
        <taxon>Ecdysozoa</taxon>
        <taxon>Arthropoda</taxon>
        <taxon>Chelicerata</taxon>
        <taxon>Arachnida</taxon>
        <taxon>Acari</taxon>
        <taxon>Parasitiformes</taxon>
        <taxon>Ixodida</taxon>
        <taxon>Ixodoidea</taxon>
        <taxon>Argasidae</taxon>
        <taxon>Ornithodorinae</taxon>
        <taxon>Alectorobius</taxon>
    </lineage>
</organism>
<dbReference type="PANTHER" id="PTHR47170:SF2">
    <property type="entry name" value="MALONYL-COA:ACP TRANSACYLASE (MAT) DOMAIN-CONTAINING PROTEIN"/>
    <property type="match status" value="1"/>
</dbReference>
<keyword evidence="10" id="KW-0275">Fatty acid biosynthesis</keyword>